<reference evidence="1 2" key="1">
    <citation type="submission" date="2022-03" db="EMBL/GenBank/DDBJ databases">
        <title>Mucilaginibacter sp. isolated from the gut of Protaetia brevitarsis seulensis larvae.</title>
        <authorList>
            <person name="Won M."/>
            <person name="Kim S.-J."/>
            <person name="Kwon S.-W."/>
        </authorList>
    </citation>
    <scope>NUCLEOTIDE SEQUENCE [LARGE SCALE GENOMIC DNA]</scope>
    <source>
        <strain evidence="1 2">CFWR-12</strain>
    </source>
</reference>
<keyword evidence="2" id="KW-1185">Reference proteome</keyword>
<evidence type="ECO:0000313" key="1">
    <source>
        <dbReference type="EMBL" id="UOE45631.1"/>
    </source>
</evidence>
<accession>A0ABY4C613</accession>
<name>A0ABY4C613_9MICO</name>
<gene>
    <name evidence="1" type="ORF">MTO99_07755</name>
</gene>
<proteinExistence type="predicted"/>
<evidence type="ECO:0000313" key="2">
    <source>
        <dbReference type="Proteomes" id="UP000832097"/>
    </source>
</evidence>
<evidence type="ECO:0008006" key="3">
    <source>
        <dbReference type="Google" id="ProtNLM"/>
    </source>
</evidence>
<dbReference type="RefSeq" id="WP_243558229.1">
    <property type="nucleotide sequence ID" value="NZ_CP094528.1"/>
</dbReference>
<dbReference type="PROSITE" id="PS51257">
    <property type="entry name" value="PROKAR_LIPOPROTEIN"/>
    <property type="match status" value="1"/>
</dbReference>
<protein>
    <recommendedName>
        <fullName evidence="3">Secreted protein</fullName>
    </recommendedName>
</protein>
<organism evidence="1 2">
    <name type="scientific">Agromyces larvae</name>
    <dbReference type="NCBI Taxonomy" id="2929802"/>
    <lineage>
        <taxon>Bacteria</taxon>
        <taxon>Bacillati</taxon>
        <taxon>Actinomycetota</taxon>
        <taxon>Actinomycetes</taxon>
        <taxon>Micrococcales</taxon>
        <taxon>Microbacteriaceae</taxon>
        <taxon>Agromyces</taxon>
    </lineage>
</organism>
<dbReference type="Proteomes" id="UP000832097">
    <property type="component" value="Chromosome"/>
</dbReference>
<sequence length="154" mass="15703">MSIARIHRAFAATAVAAVLAVGLTGCVNPFERMMQQGVEDAVEGAVEGATGGDVALGELPEGFPESEIPLIDGEIVFAAGAPSEGEEGWLVTIKSTAADPLAEAIAELEAAGFTADPNLDGVDLQGMALRTNGTWTVWVGGDTDGVAYTVARAE</sequence>
<dbReference type="EMBL" id="CP094528">
    <property type="protein sequence ID" value="UOE45631.1"/>
    <property type="molecule type" value="Genomic_DNA"/>
</dbReference>